<organism evidence="2 3">
    <name type="scientific">Popillia japonica</name>
    <name type="common">Japanese beetle</name>
    <dbReference type="NCBI Taxonomy" id="7064"/>
    <lineage>
        <taxon>Eukaryota</taxon>
        <taxon>Metazoa</taxon>
        <taxon>Ecdysozoa</taxon>
        <taxon>Arthropoda</taxon>
        <taxon>Hexapoda</taxon>
        <taxon>Insecta</taxon>
        <taxon>Pterygota</taxon>
        <taxon>Neoptera</taxon>
        <taxon>Endopterygota</taxon>
        <taxon>Coleoptera</taxon>
        <taxon>Polyphaga</taxon>
        <taxon>Scarabaeiformia</taxon>
        <taxon>Scarabaeidae</taxon>
        <taxon>Rutelinae</taxon>
        <taxon>Popillia</taxon>
    </lineage>
</organism>
<feature type="region of interest" description="Disordered" evidence="1">
    <location>
        <begin position="198"/>
        <end position="227"/>
    </location>
</feature>
<evidence type="ECO:0000256" key="1">
    <source>
        <dbReference type="SAM" id="MobiDB-lite"/>
    </source>
</evidence>
<dbReference type="AlphaFoldDB" id="A0AAW1IB41"/>
<dbReference type="Proteomes" id="UP001458880">
    <property type="component" value="Unassembled WGS sequence"/>
</dbReference>
<dbReference type="EMBL" id="JASPKY010000714">
    <property type="protein sequence ID" value="KAK9686332.1"/>
    <property type="molecule type" value="Genomic_DNA"/>
</dbReference>
<protein>
    <submittedName>
        <fullName evidence="2">Uncharacterized protein</fullName>
    </submittedName>
</protein>
<proteinExistence type="predicted"/>
<evidence type="ECO:0000313" key="3">
    <source>
        <dbReference type="Proteomes" id="UP001458880"/>
    </source>
</evidence>
<sequence>MGTDIANGISSFNRKSRSYSFEKVQQFDHLRVNTTSKSEEEVDSFEKVQQFDHLRVNTTSKSEEEVDIDKCIAKSRKAAGSIHKILASKACEWKMLRRTVQGVLENKQWTHRTNNKLNQLYNAAEITHLVRAPRPKWFCYLNRMRGKKSFSKKVSGWKRELIPVRTEEVRKGLTTGKKSFSKKVSGWKRELIPVRTEEVRKGLTTERKEKEETTKADAIKDQGEEKG</sequence>
<gene>
    <name evidence="2" type="ORF">QE152_g37272</name>
</gene>
<accession>A0AAW1IB41</accession>
<name>A0AAW1IB41_POPJA</name>
<comment type="caution">
    <text evidence="2">The sequence shown here is derived from an EMBL/GenBank/DDBJ whole genome shotgun (WGS) entry which is preliminary data.</text>
</comment>
<evidence type="ECO:0000313" key="2">
    <source>
        <dbReference type="EMBL" id="KAK9686332.1"/>
    </source>
</evidence>
<keyword evidence="3" id="KW-1185">Reference proteome</keyword>
<reference evidence="2 3" key="1">
    <citation type="journal article" date="2024" name="BMC Genomics">
        <title>De novo assembly and annotation of Popillia japonica's genome with initial clues to its potential as an invasive pest.</title>
        <authorList>
            <person name="Cucini C."/>
            <person name="Boschi S."/>
            <person name="Funari R."/>
            <person name="Cardaioli E."/>
            <person name="Iannotti N."/>
            <person name="Marturano G."/>
            <person name="Paoli F."/>
            <person name="Bruttini M."/>
            <person name="Carapelli A."/>
            <person name="Frati F."/>
            <person name="Nardi F."/>
        </authorList>
    </citation>
    <scope>NUCLEOTIDE SEQUENCE [LARGE SCALE GENOMIC DNA]</scope>
    <source>
        <strain evidence="2">DMR45628</strain>
    </source>
</reference>